<gene>
    <name evidence="9" type="ORF">EX30DRAFT_145856</name>
</gene>
<keyword evidence="4" id="KW-0813">Transport</keyword>
<evidence type="ECO:0000313" key="10">
    <source>
        <dbReference type="Proteomes" id="UP000298138"/>
    </source>
</evidence>
<proteinExistence type="inferred from homology"/>
<dbReference type="InParanoid" id="A0A4V3SJ80"/>
<dbReference type="STRING" id="341454.A0A4V3SJ80"/>
<dbReference type="GO" id="GO:0006891">
    <property type="term" value="P:intra-Golgi vesicle-mediated transport"/>
    <property type="evidence" value="ECO:0007669"/>
    <property type="project" value="TreeGrafter"/>
</dbReference>
<dbReference type="InterPro" id="IPR007255">
    <property type="entry name" value="COG8"/>
</dbReference>
<comment type="similarity">
    <text evidence="2">Belongs to the COG8 family.</text>
</comment>
<evidence type="ECO:0000256" key="2">
    <source>
        <dbReference type="ARBA" id="ARBA00006419"/>
    </source>
</evidence>
<evidence type="ECO:0000256" key="7">
    <source>
        <dbReference type="ARBA" id="ARBA00023136"/>
    </source>
</evidence>
<dbReference type="Pfam" id="PF04124">
    <property type="entry name" value="Dor1"/>
    <property type="match status" value="1"/>
</dbReference>
<comment type="subcellular location">
    <subcellularLocation>
        <location evidence="1">Golgi apparatus membrane</location>
        <topology evidence="1">Peripheral membrane protein</topology>
    </subcellularLocation>
</comment>
<evidence type="ECO:0000256" key="1">
    <source>
        <dbReference type="ARBA" id="ARBA00004395"/>
    </source>
</evidence>
<keyword evidence="5" id="KW-0653">Protein transport</keyword>
<accession>A0A4V3SJ80</accession>
<dbReference type="AlphaFoldDB" id="A0A4V3SJ80"/>
<evidence type="ECO:0000313" key="9">
    <source>
        <dbReference type="EMBL" id="TGZ82985.1"/>
    </source>
</evidence>
<dbReference type="GO" id="GO:0017119">
    <property type="term" value="C:Golgi transport complex"/>
    <property type="evidence" value="ECO:0007669"/>
    <property type="project" value="InterPro"/>
</dbReference>
<evidence type="ECO:0000256" key="8">
    <source>
        <dbReference type="ARBA" id="ARBA00031347"/>
    </source>
</evidence>
<dbReference type="Proteomes" id="UP000298138">
    <property type="component" value="Unassembled WGS sequence"/>
</dbReference>
<keyword evidence="7" id="KW-0472">Membrane</keyword>
<evidence type="ECO:0000256" key="5">
    <source>
        <dbReference type="ARBA" id="ARBA00022927"/>
    </source>
</evidence>
<sequence>MAAPLGDPLFELLLPHIPPESAPPPTLATSYLTRLTSLPFSALTTTEPASLSSAAHSTNLALQSLASRSHRSIITSANHLSTLPASIASVSDSLKELISAIPDLDNALTSFTTTYTRDSPALKKRAEHRILHANLERILDILHLPTLLQSLIASSNYPAALETIAHAKRLTVLYPDSLAIASIAEETEQLRLTLVSNLLTTLRGALKLPIAMKTVGFLRRANVTDLPALFLVCRFAYIRSLIDALSPLKVLADEPGASGIQAERYLKRWLEVIREQSFGVVSMYRSIFPATSQSSSTSGHIRRSSSMSFAEEIEEPVEQPGPDPVAGFVEALVEMMDETLGRYLPKVTEKSVRESLLTHVLYASGSLGRLGGELAGVLGEGVFESEEEFVKVMTRQRALAGKLEALAATRGVV</sequence>
<protein>
    <recommendedName>
        <fullName evidence="3">Conserved oligomeric Golgi complex subunit 8</fullName>
    </recommendedName>
    <alternativeName>
        <fullName evidence="8">Component of oligomeric Golgi complex 8</fullName>
    </alternativeName>
</protein>
<evidence type="ECO:0000256" key="6">
    <source>
        <dbReference type="ARBA" id="ARBA00023034"/>
    </source>
</evidence>
<dbReference type="EMBL" id="ML220114">
    <property type="protein sequence ID" value="TGZ82985.1"/>
    <property type="molecule type" value="Genomic_DNA"/>
</dbReference>
<dbReference type="PANTHER" id="PTHR21311:SF0">
    <property type="entry name" value="CONSERVED OLIGOMERIC GOLGI COMPLEX SUBUNIT 8"/>
    <property type="match status" value="1"/>
</dbReference>
<dbReference type="PANTHER" id="PTHR21311">
    <property type="entry name" value="CONSERVED OLIGOMERIC GOLGI COMPLEX COMPONENT 8"/>
    <property type="match status" value="1"/>
</dbReference>
<dbReference type="GO" id="GO:0015031">
    <property type="term" value="P:protein transport"/>
    <property type="evidence" value="ECO:0007669"/>
    <property type="project" value="UniProtKB-KW"/>
</dbReference>
<evidence type="ECO:0000256" key="4">
    <source>
        <dbReference type="ARBA" id="ARBA00022448"/>
    </source>
</evidence>
<reference evidence="9 10" key="1">
    <citation type="submission" date="2019-04" db="EMBL/GenBank/DDBJ databases">
        <title>Comparative genomics and transcriptomics to analyze fruiting body development in filamentous ascomycetes.</title>
        <authorList>
            <consortium name="DOE Joint Genome Institute"/>
            <person name="Lutkenhaus R."/>
            <person name="Traeger S."/>
            <person name="Breuer J."/>
            <person name="Kuo A."/>
            <person name="Lipzen A."/>
            <person name="Pangilinan J."/>
            <person name="Dilworth D."/>
            <person name="Sandor L."/>
            <person name="Poggeler S."/>
            <person name="Barry K."/>
            <person name="Grigoriev I.V."/>
            <person name="Nowrousian M."/>
        </authorList>
    </citation>
    <scope>NUCLEOTIDE SEQUENCE [LARGE SCALE GENOMIC DNA]</scope>
    <source>
        <strain evidence="9 10">CBS 389.68</strain>
    </source>
</reference>
<keyword evidence="10" id="KW-1185">Reference proteome</keyword>
<dbReference type="GO" id="GO:0000139">
    <property type="term" value="C:Golgi membrane"/>
    <property type="evidence" value="ECO:0007669"/>
    <property type="project" value="UniProtKB-SubCell"/>
</dbReference>
<keyword evidence="6" id="KW-0333">Golgi apparatus</keyword>
<organism evidence="9 10">
    <name type="scientific">Ascodesmis nigricans</name>
    <dbReference type="NCBI Taxonomy" id="341454"/>
    <lineage>
        <taxon>Eukaryota</taxon>
        <taxon>Fungi</taxon>
        <taxon>Dikarya</taxon>
        <taxon>Ascomycota</taxon>
        <taxon>Pezizomycotina</taxon>
        <taxon>Pezizomycetes</taxon>
        <taxon>Pezizales</taxon>
        <taxon>Ascodesmidaceae</taxon>
        <taxon>Ascodesmis</taxon>
    </lineage>
</organism>
<evidence type="ECO:0000256" key="3">
    <source>
        <dbReference type="ARBA" id="ARBA00020983"/>
    </source>
</evidence>
<dbReference type="OrthoDB" id="1661054at2759"/>
<name>A0A4V3SJ80_9PEZI</name>